<dbReference type="AlphaFoldDB" id="A0A517SR96"/>
<keyword evidence="3" id="KW-1185">Reference proteome</keyword>
<dbReference type="Proteomes" id="UP000315003">
    <property type="component" value="Chromosome"/>
</dbReference>
<dbReference type="EMBL" id="CP036272">
    <property type="protein sequence ID" value="QDT58639.1"/>
    <property type="molecule type" value="Genomic_DNA"/>
</dbReference>
<sequence>MGKSAKLAAKPKRRRRPTQTPSAHSNDQRAGAKQPAANAASVNSPPAVDVPRIIIRSILDGPKGEGSLRDQSIIHALQSLAAGKTTEDPKAISLAKRLKKQQAREQLTDDQFSNAVGEVLTIARQNSSPDHPNRLLELLALLAG</sequence>
<evidence type="ECO:0000313" key="2">
    <source>
        <dbReference type="EMBL" id="QDT58639.1"/>
    </source>
</evidence>
<feature type="compositionally biased region" description="Low complexity" evidence="1">
    <location>
        <begin position="35"/>
        <end position="46"/>
    </location>
</feature>
<dbReference type="RefSeq" id="WP_145269924.1">
    <property type="nucleotide sequence ID" value="NZ_CP036272.1"/>
</dbReference>
<gene>
    <name evidence="2" type="ORF">SV7mr_11320</name>
</gene>
<reference evidence="2 3" key="1">
    <citation type="submission" date="2019-02" db="EMBL/GenBank/DDBJ databases">
        <title>Deep-cultivation of Planctomycetes and their phenomic and genomic characterization uncovers novel biology.</title>
        <authorList>
            <person name="Wiegand S."/>
            <person name="Jogler M."/>
            <person name="Boedeker C."/>
            <person name="Pinto D."/>
            <person name="Vollmers J."/>
            <person name="Rivas-Marin E."/>
            <person name="Kohn T."/>
            <person name="Peeters S.H."/>
            <person name="Heuer A."/>
            <person name="Rast P."/>
            <person name="Oberbeckmann S."/>
            <person name="Bunk B."/>
            <person name="Jeske O."/>
            <person name="Meyerdierks A."/>
            <person name="Storesund J.E."/>
            <person name="Kallscheuer N."/>
            <person name="Luecker S."/>
            <person name="Lage O.M."/>
            <person name="Pohl T."/>
            <person name="Merkel B.J."/>
            <person name="Hornburger P."/>
            <person name="Mueller R.-W."/>
            <person name="Bruemmer F."/>
            <person name="Labrenz M."/>
            <person name="Spormann A.M."/>
            <person name="Op den Camp H."/>
            <person name="Overmann J."/>
            <person name="Amann R."/>
            <person name="Jetten M.S.M."/>
            <person name="Mascher T."/>
            <person name="Medema M.H."/>
            <person name="Devos D.P."/>
            <person name="Kaster A.-K."/>
            <person name="Ovreas L."/>
            <person name="Rohde M."/>
            <person name="Galperin M.Y."/>
            <person name="Jogler C."/>
        </authorList>
    </citation>
    <scope>NUCLEOTIDE SEQUENCE [LARGE SCALE GENOMIC DNA]</scope>
    <source>
        <strain evidence="2 3">SV_7m_r</strain>
    </source>
</reference>
<proteinExistence type="predicted"/>
<feature type="region of interest" description="Disordered" evidence="1">
    <location>
        <begin position="1"/>
        <end position="46"/>
    </location>
</feature>
<protein>
    <submittedName>
        <fullName evidence="2">Uncharacterized protein</fullName>
    </submittedName>
</protein>
<evidence type="ECO:0000256" key="1">
    <source>
        <dbReference type="SAM" id="MobiDB-lite"/>
    </source>
</evidence>
<accession>A0A517SR96</accession>
<organism evidence="2 3">
    <name type="scientific">Stieleria bergensis</name>
    <dbReference type="NCBI Taxonomy" id="2528025"/>
    <lineage>
        <taxon>Bacteria</taxon>
        <taxon>Pseudomonadati</taxon>
        <taxon>Planctomycetota</taxon>
        <taxon>Planctomycetia</taxon>
        <taxon>Pirellulales</taxon>
        <taxon>Pirellulaceae</taxon>
        <taxon>Stieleria</taxon>
    </lineage>
</organism>
<name>A0A517SR96_9BACT</name>
<evidence type="ECO:0000313" key="3">
    <source>
        <dbReference type="Proteomes" id="UP000315003"/>
    </source>
</evidence>